<evidence type="ECO:0000256" key="2">
    <source>
        <dbReference type="ARBA" id="ARBA00023002"/>
    </source>
</evidence>
<dbReference type="Pfam" id="PF20463">
    <property type="entry name" value="PDH_C"/>
    <property type="match status" value="1"/>
</dbReference>
<name>A0A1C6JC10_9FIRM</name>
<dbReference type="SUPFAM" id="SSF51735">
    <property type="entry name" value="NAD(P)-binding Rossmann-fold domains"/>
    <property type="match status" value="1"/>
</dbReference>
<dbReference type="EMBL" id="FMHG01000001">
    <property type="protein sequence ID" value="SCJ79528.1"/>
    <property type="molecule type" value="Genomic_DNA"/>
</dbReference>
<dbReference type="GO" id="GO:0004665">
    <property type="term" value="F:prephenate dehydrogenase (NADP+) activity"/>
    <property type="evidence" value="ECO:0007669"/>
    <property type="project" value="InterPro"/>
</dbReference>
<dbReference type="InterPro" id="IPR046825">
    <property type="entry name" value="PDH_C"/>
</dbReference>
<dbReference type="GO" id="GO:0047794">
    <property type="term" value="F:cyclohexadienyl dehydrogenase activity"/>
    <property type="evidence" value="ECO:0007669"/>
    <property type="project" value="UniProtKB-EC"/>
</dbReference>
<gene>
    <name evidence="5" type="primary">tyrC</name>
    <name evidence="5" type="ORF">SAMEA3545359_02073</name>
</gene>
<dbReference type="PANTHER" id="PTHR21363">
    <property type="entry name" value="PREPHENATE DEHYDROGENASE"/>
    <property type="match status" value="1"/>
</dbReference>
<keyword evidence="2 5" id="KW-0560">Oxidoreductase</keyword>
<dbReference type="InterPro" id="IPR046826">
    <property type="entry name" value="PDH_N"/>
</dbReference>
<proteinExistence type="inferred from homology"/>
<evidence type="ECO:0000256" key="3">
    <source>
        <dbReference type="ARBA" id="ARBA00029440"/>
    </source>
</evidence>
<protein>
    <submittedName>
        <fullName evidence="5">Arogenate dehydrogenase</fullName>
        <ecNumber evidence="5">1.3.1.43</ecNumber>
    </submittedName>
</protein>
<dbReference type="Pfam" id="PF02153">
    <property type="entry name" value="PDH_N"/>
    <property type="match status" value="1"/>
</dbReference>
<evidence type="ECO:0000313" key="5">
    <source>
        <dbReference type="EMBL" id="SCJ79528.1"/>
    </source>
</evidence>
<dbReference type="InterPro" id="IPR003099">
    <property type="entry name" value="Prephen_DH"/>
</dbReference>
<evidence type="ECO:0000256" key="1">
    <source>
        <dbReference type="ARBA" id="ARBA00007964"/>
    </source>
</evidence>
<accession>A0A1C6JC10</accession>
<organism evidence="5">
    <name type="scientific">uncultured Anaerotruncus sp</name>
    <dbReference type="NCBI Taxonomy" id="905011"/>
    <lineage>
        <taxon>Bacteria</taxon>
        <taxon>Bacillati</taxon>
        <taxon>Bacillota</taxon>
        <taxon>Clostridia</taxon>
        <taxon>Eubacteriales</taxon>
        <taxon>Oscillospiraceae</taxon>
        <taxon>Anaerotruncus</taxon>
        <taxon>environmental samples</taxon>
    </lineage>
</organism>
<dbReference type="SUPFAM" id="SSF48179">
    <property type="entry name" value="6-phosphogluconate dehydrogenase C-terminal domain-like"/>
    <property type="match status" value="1"/>
</dbReference>
<dbReference type="GO" id="GO:0006571">
    <property type="term" value="P:tyrosine biosynthetic process"/>
    <property type="evidence" value="ECO:0007669"/>
    <property type="project" value="InterPro"/>
</dbReference>
<dbReference type="PROSITE" id="PS51176">
    <property type="entry name" value="PDH_ADH"/>
    <property type="match status" value="1"/>
</dbReference>
<dbReference type="PANTHER" id="PTHR21363:SF0">
    <property type="entry name" value="PREPHENATE DEHYDROGENASE [NADP(+)]"/>
    <property type="match status" value="1"/>
</dbReference>
<feature type="domain" description="Prephenate/arogenate dehydrogenase" evidence="4">
    <location>
        <begin position="1"/>
        <end position="276"/>
    </location>
</feature>
<dbReference type="InterPro" id="IPR008927">
    <property type="entry name" value="6-PGluconate_DH-like_C_sf"/>
</dbReference>
<comment type="pathway">
    <text evidence="3">Amino-acid biosynthesis.</text>
</comment>
<comment type="similarity">
    <text evidence="1">Belongs to the prephenate/arogenate dehydrogenase family.</text>
</comment>
<dbReference type="Gene3D" id="1.10.3660.10">
    <property type="entry name" value="6-phosphogluconate dehydrogenase C-terminal like domain"/>
    <property type="match status" value="1"/>
</dbReference>
<dbReference type="GO" id="GO:0070403">
    <property type="term" value="F:NAD+ binding"/>
    <property type="evidence" value="ECO:0007669"/>
    <property type="project" value="InterPro"/>
</dbReference>
<sequence>MNVAIVGLGLIGGSLAKTFSAHGHRVYGMDKNPQTMEQALQDGAVADVLDDVRMAHCDLVLICLYPQKTVDYILEKQQVFAGDTVVLDVCGVKEFVCREIEPVAAERGFTFVGAHPMAGRELSGYRASMDNLFHYASMILTPSANTDSNIINKLANLFYSLEFRKVVVATPQRHDEIIAITSQLAHIVSNCYVKSPTAQDFGGFSAGSFKDLTRVAKLNEEMWTDLFSKNRPNLLRELDIFLENLQRYRDALAQEDDTELCALLRQGREIKEALRP</sequence>
<dbReference type="EC" id="1.3.1.43" evidence="5"/>
<reference evidence="5" key="1">
    <citation type="submission" date="2015-09" db="EMBL/GenBank/DDBJ databases">
        <authorList>
            <consortium name="Pathogen Informatics"/>
        </authorList>
    </citation>
    <scope>NUCLEOTIDE SEQUENCE</scope>
    <source>
        <strain evidence="5">2789STDY5834896</strain>
    </source>
</reference>
<dbReference type="InterPro" id="IPR050812">
    <property type="entry name" value="Preph/Arog_dehydrog"/>
</dbReference>
<dbReference type="InterPro" id="IPR036291">
    <property type="entry name" value="NAD(P)-bd_dom_sf"/>
</dbReference>
<dbReference type="Gene3D" id="3.40.50.720">
    <property type="entry name" value="NAD(P)-binding Rossmann-like Domain"/>
    <property type="match status" value="1"/>
</dbReference>
<dbReference type="AlphaFoldDB" id="A0A1C6JC10"/>
<dbReference type="GO" id="GO:0008977">
    <property type="term" value="F:prephenate dehydrogenase (NAD+) activity"/>
    <property type="evidence" value="ECO:0007669"/>
    <property type="project" value="InterPro"/>
</dbReference>
<evidence type="ECO:0000259" key="4">
    <source>
        <dbReference type="PROSITE" id="PS51176"/>
    </source>
</evidence>